<feature type="compositionally biased region" description="Polar residues" evidence="1">
    <location>
        <begin position="400"/>
        <end position="411"/>
    </location>
</feature>
<evidence type="ECO:0000313" key="4">
    <source>
        <dbReference type="EMBL" id="MPC15682.1"/>
    </source>
</evidence>
<keyword evidence="2" id="KW-1133">Transmembrane helix</keyword>
<feature type="compositionally biased region" description="Polar residues" evidence="1">
    <location>
        <begin position="501"/>
        <end position="516"/>
    </location>
</feature>
<feature type="region of interest" description="Disordered" evidence="1">
    <location>
        <begin position="355"/>
        <end position="434"/>
    </location>
</feature>
<keyword evidence="2" id="KW-0812">Transmembrane</keyword>
<feature type="compositionally biased region" description="Basic and acidic residues" evidence="1">
    <location>
        <begin position="412"/>
        <end position="427"/>
    </location>
</feature>
<feature type="region of interest" description="Disordered" evidence="1">
    <location>
        <begin position="483"/>
        <end position="516"/>
    </location>
</feature>
<feature type="compositionally biased region" description="Pro residues" evidence="1">
    <location>
        <begin position="25"/>
        <end position="45"/>
    </location>
</feature>
<dbReference type="InterPro" id="IPR056768">
    <property type="entry name" value="THU_Piezo"/>
</dbReference>
<dbReference type="InterPro" id="IPR027272">
    <property type="entry name" value="Piezo"/>
</dbReference>
<keyword evidence="2" id="KW-0472">Membrane</keyword>
<feature type="region of interest" description="Disordered" evidence="1">
    <location>
        <begin position="535"/>
        <end position="577"/>
    </location>
</feature>
<sequence length="695" mass="77261">MLLVFQASRTSRTTSRSVRIHPRPRSPPAVPHSPPPLPLSSPPRRSPLASGRPPPPSTLPPLPPIPQLDGGYLADDSTAHDYSEIEPAEPQGLAPILRKIVHWAKFAWEFLESLMISATQLLNRLSKDYRYVACSLSEEKKRLKETEGFRVMPGAPPQPPQPETGWSEVPLNQNGYGGQEPLEIRVEKASEDKTDDSVDLVDIGESQEKDFKKEQPPLVKLIIAMWYAILSRSELVCYIMIFVNQIKSASVLSLPLPFLVFLWGSLSVPRPTKSFWITVIAYTEIIVVVKYLFQFDFFPWNQVALDAPFWPPRIVGVEKKNRYAVYDLALLLVVFFHRFMLKSLGLWKESSDMTPTVTARTSPAPTPTSSSPSSTPQGTRKGEESTLSAPTSKEDEDESTLSYTKDTSLLSKDTREEESLFSKDDTKGSSSLTSKDFKDISLTSTGHTRDSSLPTTLQDTSLTWQEQESSLLLNANDESLMTRASEPLPGSSPSHYLPLSEGSQTPQAESDTTYQQQLGSETADYAETWMPGQHARHSSLVSQVPGGAETTKPRTSSLVVRPEHRRHLSEGSRVSFSQRAPSLTSHCTHISQPSQSGASDSVHVTCTVCNLQALRDLQKPDMEEVKENLQQLPKIAKGGAERQVNKVRGFLDRLLHQESQVSVDVYAYMFFCDFFNFFVLIFGFAAFGVSGLAQV</sequence>
<feature type="compositionally biased region" description="Pro residues" evidence="1">
    <location>
        <begin position="52"/>
        <end position="66"/>
    </location>
</feature>
<dbReference type="PANTHER" id="PTHR47049:SF2">
    <property type="entry name" value="PIEZO-TYPE MECHANOSENSITIVE ION CHANNEL HOMOLOG"/>
    <property type="match status" value="1"/>
</dbReference>
<feature type="transmembrane region" description="Helical" evidence="2">
    <location>
        <begin position="275"/>
        <end position="293"/>
    </location>
</feature>
<feature type="compositionally biased region" description="Low complexity" evidence="1">
    <location>
        <begin position="355"/>
        <end position="376"/>
    </location>
</feature>
<organism evidence="4 5">
    <name type="scientific">Portunus trituberculatus</name>
    <name type="common">Swimming crab</name>
    <name type="synonym">Neptunus trituberculatus</name>
    <dbReference type="NCBI Taxonomy" id="210409"/>
    <lineage>
        <taxon>Eukaryota</taxon>
        <taxon>Metazoa</taxon>
        <taxon>Ecdysozoa</taxon>
        <taxon>Arthropoda</taxon>
        <taxon>Crustacea</taxon>
        <taxon>Multicrustacea</taxon>
        <taxon>Malacostraca</taxon>
        <taxon>Eumalacostraca</taxon>
        <taxon>Eucarida</taxon>
        <taxon>Decapoda</taxon>
        <taxon>Pleocyemata</taxon>
        <taxon>Brachyura</taxon>
        <taxon>Eubrachyura</taxon>
        <taxon>Portunoidea</taxon>
        <taxon>Portunidae</taxon>
        <taxon>Portuninae</taxon>
        <taxon>Portunus</taxon>
    </lineage>
</organism>
<dbReference type="OrthoDB" id="6355573at2759"/>
<dbReference type="EMBL" id="VSRR010000447">
    <property type="protein sequence ID" value="MPC15682.1"/>
    <property type="molecule type" value="Genomic_DNA"/>
</dbReference>
<accession>A0A5B7D0W5</accession>
<evidence type="ECO:0000256" key="1">
    <source>
        <dbReference type="SAM" id="MobiDB-lite"/>
    </source>
</evidence>
<evidence type="ECO:0000313" key="5">
    <source>
        <dbReference type="Proteomes" id="UP000324222"/>
    </source>
</evidence>
<comment type="caution">
    <text evidence="4">The sequence shown here is derived from an EMBL/GenBank/DDBJ whole genome shotgun (WGS) entry which is preliminary data.</text>
</comment>
<name>A0A5B7D0W5_PORTR</name>
<gene>
    <name evidence="4" type="primary">PIEZO2</name>
    <name evidence="4" type="ORF">E2C01_008481</name>
</gene>
<feature type="region of interest" description="Disordered" evidence="1">
    <location>
        <begin position="442"/>
        <end position="461"/>
    </location>
</feature>
<feature type="transmembrane region" description="Helical" evidence="2">
    <location>
        <begin position="218"/>
        <end position="243"/>
    </location>
</feature>
<proteinExistence type="predicted"/>
<dbReference type="Proteomes" id="UP000324222">
    <property type="component" value="Unassembled WGS sequence"/>
</dbReference>
<protein>
    <submittedName>
        <fullName evidence="4">Piezo-type mechanosensitive ion channel component 2</fullName>
    </submittedName>
</protein>
<dbReference type="PANTHER" id="PTHR47049">
    <property type="entry name" value="PIEZO-TYPE MECHANOSENSITIVE ION CHANNEL HOMOLOG"/>
    <property type="match status" value="1"/>
</dbReference>
<feature type="transmembrane region" description="Helical" evidence="2">
    <location>
        <begin position="323"/>
        <end position="341"/>
    </location>
</feature>
<feature type="domain" description="Piezo transmembrane helical unit" evidence="3">
    <location>
        <begin position="231"/>
        <end position="348"/>
    </location>
</feature>
<reference evidence="4 5" key="1">
    <citation type="submission" date="2019-05" db="EMBL/GenBank/DDBJ databases">
        <title>Another draft genome of Portunus trituberculatus and its Hox gene families provides insights of decapod evolution.</title>
        <authorList>
            <person name="Jeong J.-H."/>
            <person name="Song I."/>
            <person name="Kim S."/>
            <person name="Choi T."/>
            <person name="Kim D."/>
            <person name="Ryu S."/>
            <person name="Kim W."/>
        </authorList>
    </citation>
    <scope>NUCLEOTIDE SEQUENCE [LARGE SCALE GENOMIC DNA]</scope>
    <source>
        <tissue evidence="4">Muscle</tissue>
    </source>
</reference>
<feature type="transmembrane region" description="Helical" evidence="2">
    <location>
        <begin position="665"/>
        <end position="689"/>
    </location>
</feature>
<evidence type="ECO:0000256" key="2">
    <source>
        <dbReference type="SAM" id="Phobius"/>
    </source>
</evidence>
<feature type="compositionally biased region" description="Low complexity" evidence="1">
    <location>
        <begin position="8"/>
        <end position="17"/>
    </location>
</feature>
<dbReference type="GO" id="GO:0008381">
    <property type="term" value="F:mechanosensitive monoatomic ion channel activity"/>
    <property type="evidence" value="ECO:0007669"/>
    <property type="project" value="InterPro"/>
</dbReference>
<feature type="region of interest" description="Disordered" evidence="1">
    <location>
        <begin position="1"/>
        <end position="77"/>
    </location>
</feature>
<feature type="transmembrane region" description="Helical" evidence="2">
    <location>
        <begin position="249"/>
        <end position="268"/>
    </location>
</feature>
<evidence type="ECO:0000259" key="3">
    <source>
        <dbReference type="Pfam" id="PF23188"/>
    </source>
</evidence>
<keyword evidence="5" id="KW-1185">Reference proteome</keyword>
<dbReference type="GO" id="GO:0016020">
    <property type="term" value="C:membrane"/>
    <property type="evidence" value="ECO:0007669"/>
    <property type="project" value="InterPro"/>
</dbReference>
<dbReference type="AlphaFoldDB" id="A0A5B7D0W5"/>
<dbReference type="Pfam" id="PF23188">
    <property type="entry name" value="THU_Piezo1"/>
    <property type="match status" value="1"/>
</dbReference>